<dbReference type="PIRSF" id="PIRSF000196">
    <property type="entry name" value="Pro_dehydrog"/>
    <property type="match status" value="1"/>
</dbReference>
<dbReference type="InterPro" id="IPR002872">
    <property type="entry name" value="Proline_DH_dom"/>
</dbReference>
<evidence type="ECO:0000259" key="10">
    <source>
        <dbReference type="Pfam" id="PF01619"/>
    </source>
</evidence>
<reference evidence="11 12" key="1">
    <citation type="submission" date="2021-03" db="EMBL/GenBank/DDBJ databases">
        <title>Complete genome sequence of Streptomyces cyanogenus S136, producer of anticancer angucycline landomycin A.</title>
        <authorList>
            <person name="Hrab P."/>
            <person name="Ruckert C."/>
            <person name="Busche T."/>
            <person name="Ostash I."/>
            <person name="Kalinowski J."/>
            <person name="Fedorenko V."/>
            <person name="Yushchuk O."/>
            <person name="Ostash B."/>
        </authorList>
    </citation>
    <scope>NUCLEOTIDE SEQUENCE [LARGE SCALE GENOMIC DNA]</scope>
    <source>
        <strain evidence="11 12">S136</strain>
    </source>
</reference>
<dbReference type="InterPro" id="IPR008219">
    <property type="entry name" value="PRODH_bac_arc"/>
</dbReference>
<gene>
    <name evidence="11" type="primary">fadM1_1</name>
    <name evidence="11" type="ORF">S1361_20410</name>
</gene>
<accession>A0ABX7TSN3</accession>
<comment type="catalytic activity">
    <reaction evidence="9">
        <text>L-proline + a quinone = (S)-1-pyrroline-5-carboxylate + a quinol + H(+)</text>
        <dbReference type="Rhea" id="RHEA:23784"/>
        <dbReference type="ChEBI" id="CHEBI:15378"/>
        <dbReference type="ChEBI" id="CHEBI:17388"/>
        <dbReference type="ChEBI" id="CHEBI:24646"/>
        <dbReference type="ChEBI" id="CHEBI:60039"/>
        <dbReference type="ChEBI" id="CHEBI:132124"/>
        <dbReference type="EC" id="1.5.5.2"/>
    </reaction>
</comment>
<keyword evidence="5" id="KW-0547">Nucleotide-binding</keyword>
<dbReference type="SUPFAM" id="SSF51730">
    <property type="entry name" value="FAD-linked oxidoreductase"/>
    <property type="match status" value="1"/>
</dbReference>
<dbReference type="InterPro" id="IPR015659">
    <property type="entry name" value="Proline_oxidase"/>
</dbReference>
<evidence type="ECO:0000256" key="3">
    <source>
        <dbReference type="ARBA" id="ARBA00012695"/>
    </source>
</evidence>
<evidence type="ECO:0000256" key="4">
    <source>
        <dbReference type="ARBA" id="ARBA00022630"/>
    </source>
</evidence>
<evidence type="ECO:0000256" key="7">
    <source>
        <dbReference type="ARBA" id="ARBA00023002"/>
    </source>
</evidence>
<evidence type="ECO:0000256" key="2">
    <source>
        <dbReference type="ARBA" id="ARBA00004739"/>
    </source>
</evidence>
<dbReference type="GO" id="GO:0004657">
    <property type="term" value="F:proline dehydrogenase activity"/>
    <property type="evidence" value="ECO:0007669"/>
    <property type="project" value="UniProtKB-EC"/>
</dbReference>
<keyword evidence="8" id="KW-0642">Proline metabolism</keyword>
<keyword evidence="12" id="KW-1185">Reference proteome</keyword>
<proteinExistence type="predicted"/>
<dbReference type="PANTHER" id="PTHR13914:SF0">
    <property type="entry name" value="PROLINE DEHYDROGENASE 1, MITOCHONDRIAL"/>
    <property type="match status" value="1"/>
</dbReference>
<evidence type="ECO:0000313" key="12">
    <source>
        <dbReference type="Proteomes" id="UP000663908"/>
    </source>
</evidence>
<dbReference type="PANTHER" id="PTHR13914">
    <property type="entry name" value="PROLINE OXIDASE"/>
    <property type="match status" value="1"/>
</dbReference>
<dbReference type="EMBL" id="CP071839">
    <property type="protein sequence ID" value="QTD99710.1"/>
    <property type="molecule type" value="Genomic_DNA"/>
</dbReference>
<sequence length="310" mass="33919">MLRRILLSVADHKRVENALRTPAAARAVVQRFVAGETAAQAVAMGSALATGGLGVTYNFLGEYQSDPERIERSCDAFVGFARLLEDRGLGGPQSELSLKLSALGQLHGPDGPARALDRARRICTAALAAGVLVTLDMEDHTTTDSTLEIARELRRDFPLTGVAVQAALRRSPADCADLRAAGARVRLVKGAYREPDSVALRSRADVDRAYVRCLRTLFEGDARPLVATHDPRLIEIGSELARRHGRSPQGFEYQMLFGVRSAEQRRLAAAGHSVRVYLPFGPDWYGYFARRLAERPANTLFFLRALARPV</sequence>
<keyword evidence="4" id="KW-0285">Flavoprotein</keyword>
<comment type="pathway">
    <text evidence="2">Amino-acid degradation; L-proline degradation into L-glutamate; L-glutamate from L-proline: step 1/2.</text>
</comment>
<evidence type="ECO:0000256" key="6">
    <source>
        <dbReference type="ARBA" id="ARBA00022827"/>
    </source>
</evidence>
<name>A0ABX7TSN3_STRCY</name>
<feature type="domain" description="Proline dehydrogenase" evidence="10">
    <location>
        <begin position="47"/>
        <end position="301"/>
    </location>
</feature>
<evidence type="ECO:0000256" key="5">
    <source>
        <dbReference type="ARBA" id="ARBA00022741"/>
    </source>
</evidence>
<dbReference type="Pfam" id="PF01619">
    <property type="entry name" value="Pro_dh"/>
    <property type="match status" value="1"/>
</dbReference>
<dbReference type="RefSeq" id="WP_208033255.1">
    <property type="nucleotide sequence ID" value="NZ_CP071839.1"/>
</dbReference>
<evidence type="ECO:0000256" key="8">
    <source>
        <dbReference type="ARBA" id="ARBA00023062"/>
    </source>
</evidence>
<comment type="cofactor">
    <cofactor evidence="1">
        <name>FAD</name>
        <dbReference type="ChEBI" id="CHEBI:57692"/>
    </cofactor>
</comment>
<dbReference type="Gene3D" id="3.20.20.220">
    <property type="match status" value="1"/>
</dbReference>
<keyword evidence="6" id="KW-0274">FAD</keyword>
<dbReference type="InterPro" id="IPR029041">
    <property type="entry name" value="FAD-linked_oxidoreductase-like"/>
</dbReference>
<evidence type="ECO:0000256" key="9">
    <source>
        <dbReference type="ARBA" id="ARBA00048779"/>
    </source>
</evidence>
<evidence type="ECO:0000313" key="11">
    <source>
        <dbReference type="EMBL" id="QTD99710.1"/>
    </source>
</evidence>
<dbReference type="Proteomes" id="UP000663908">
    <property type="component" value="Chromosome"/>
</dbReference>
<protein>
    <recommendedName>
        <fullName evidence="3">proline dehydrogenase</fullName>
        <ecNumber evidence="3">1.5.5.2</ecNumber>
    </recommendedName>
</protein>
<organism evidence="11 12">
    <name type="scientific">Streptomyces cyanogenus</name>
    <dbReference type="NCBI Taxonomy" id="80860"/>
    <lineage>
        <taxon>Bacteria</taxon>
        <taxon>Bacillati</taxon>
        <taxon>Actinomycetota</taxon>
        <taxon>Actinomycetes</taxon>
        <taxon>Kitasatosporales</taxon>
        <taxon>Streptomycetaceae</taxon>
        <taxon>Streptomyces</taxon>
    </lineage>
</organism>
<evidence type="ECO:0000256" key="1">
    <source>
        <dbReference type="ARBA" id="ARBA00001974"/>
    </source>
</evidence>
<keyword evidence="7 11" id="KW-0560">Oxidoreductase</keyword>
<dbReference type="EC" id="1.5.5.2" evidence="3"/>